<feature type="binding site" evidence="9">
    <location>
        <position position="262"/>
    </location>
    <ligand>
        <name>Zn(2+)</name>
        <dbReference type="ChEBI" id="CHEBI:29105"/>
        <note>catalytic</note>
    </ligand>
</feature>
<evidence type="ECO:0000256" key="8">
    <source>
        <dbReference type="ARBA" id="ARBA00023316"/>
    </source>
</evidence>
<organism evidence="11 12">
    <name type="scientific">Streptomyces sanyensis</name>
    <dbReference type="NCBI Taxonomy" id="568869"/>
    <lineage>
        <taxon>Bacteria</taxon>
        <taxon>Bacillati</taxon>
        <taxon>Actinomycetota</taxon>
        <taxon>Actinomycetes</taxon>
        <taxon>Kitasatosporales</taxon>
        <taxon>Streptomycetaceae</taxon>
        <taxon>Streptomyces</taxon>
    </lineage>
</organism>
<dbReference type="SUPFAM" id="SSF55166">
    <property type="entry name" value="Hedgehog/DD-peptidase"/>
    <property type="match status" value="1"/>
</dbReference>
<keyword evidence="8" id="KW-0961">Cell wall biogenesis/degradation</keyword>
<evidence type="ECO:0000313" key="12">
    <source>
        <dbReference type="Proteomes" id="UP001501147"/>
    </source>
</evidence>
<keyword evidence="2 9" id="KW-0645">Protease</keyword>
<keyword evidence="5 9" id="KW-0862">Zinc</keyword>
<comment type="cofactor">
    <cofactor evidence="9">
        <name>Zn(2+)</name>
        <dbReference type="ChEBI" id="CHEBI:29105"/>
    </cofactor>
    <text evidence="9">Binds 1 zinc ion per subunit.</text>
</comment>
<comment type="caution">
    <text evidence="11">The sequence shown here is derived from an EMBL/GenBank/DDBJ whole genome shotgun (WGS) entry which is preliminary data.</text>
</comment>
<dbReference type="EC" id="3.4.13.22" evidence="9"/>
<feature type="binding site" evidence="9">
    <location>
        <position position="180"/>
    </location>
    <ligand>
        <name>Zn(2+)</name>
        <dbReference type="ChEBI" id="CHEBI:29105"/>
        <note>catalytic</note>
    </ligand>
</feature>
<protein>
    <recommendedName>
        <fullName evidence="9">D-alanyl-D-alanine dipeptidase</fullName>
        <shortName evidence="9">D-Ala-D-Ala dipeptidase</shortName>
        <ecNumber evidence="9">3.4.13.22</ecNumber>
    </recommendedName>
</protein>
<keyword evidence="12" id="KW-1185">Reference proteome</keyword>
<sequence>MEMTDHQGAGGPGGGGRRAGGGGASRRLLRRAAGALLGLAALAAATAGPAGAAGRAGTAPELVALRAVAPSVVQEIRYASRENFVGEPVDGYRAPLCLLTAPAARALARAQRSLLRQGYTLKVYDCYRPQRAVDHFVRWAADLGDQRTKAVYYPRVDKSSLFRQGYLAERSGHSRGSTVDATLVRRAAGGRGGDGAPEACHARRDGTAADGSVDMGTAYDCFDPLSATDAPGVTPRQRAERRRLRGALEGVGFANLPQEWWHFTYREEPYPDTYFDVPVSPEALRARRTG</sequence>
<comment type="catalytic activity">
    <reaction evidence="1 9">
        <text>D-alanyl-D-alanine + H2O = 2 D-alanine</text>
        <dbReference type="Rhea" id="RHEA:20661"/>
        <dbReference type="ChEBI" id="CHEBI:15377"/>
        <dbReference type="ChEBI" id="CHEBI:57416"/>
        <dbReference type="ChEBI" id="CHEBI:57822"/>
        <dbReference type="EC" id="3.4.13.22"/>
    </reaction>
</comment>
<feature type="active site" description="Proton donor/acceptor" evidence="9">
    <location>
        <position position="259"/>
    </location>
</feature>
<dbReference type="PANTHER" id="PTHR43126">
    <property type="entry name" value="D-ALANYL-D-ALANINE DIPEPTIDASE"/>
    <property type="match status" value="1"/>
</dbReference>
<evidence type="ECO:0000256" key="10">
    <source>
        <dbReference type="SAM" id="MobiDB-lite"/>
    </source>
</evidence>
<comment type="similarity">
    <text evidence="9">Belongs to the peptidase M15D family.</text>
</comment>
<dbReference type="Gene3D" id="3.30.1380.10">
    <property type="match status" value="1"/>
</dbReference>
<keyword evidence="6 9" id="KW-0224">Dipeptidase</keyword>
<evidence type="ECO:0000256" key="2">
    <source>
        <dbReference type="ARBA" id="ARBA00022670"/>
    </source>
</evidence>
<evidence type="ECO:0000256" key="9">
    <source>
        <dbReference type="HAMAP-Rule" id="MF_01924"/>
    </source>
</evidence>
<dbReference type="InterPro" id="IPR009045">
    <property type="entry name" value="Zn_M74/Hedgehog-like"/>
</dbReference>
<comment type="function">
    <text evidence="9">Catalyzes hydrolysis of the D-alanyl-D-alanine dipeptide.</text>
</comment>
<dbReference type="EMBL" id="BAABJV010000015">
    <property type="protein sequence ID" value="GAA4790041.1"/>
    <property type="molecule type" value="Genomic_DNA"/>
</dbReference>
<name>A0ABP9B6X4_9ACTN</name>
<keyword evidence="3 9" id="KW-0479">Metal-binding</keyword>
<evidence type="ECO:0000256" key="1">
    <source>
        <dbReference type="ARBA" id="ARBA00001362"/>
    </source>
</evidence>
<dbReference type="InterPro" id="IPR006311">
    <property type="entry name" value="TAT_signal"/>
</dbReference>
<feature type="site" description="Transition state stabilizer" evidence="9">
    <location>
        <position position="128"/>
    </location>
</feature>
<dbReference type="PANTHER" id="PTHR43126:SF1">
    <property type="entry name" value="D-ALANYL-D-ALANINE DIPEPTIDASE"/>
    <property type="match status" value="1"/>
</dbReference>
<dbReference type="HAMAP" id="MF_01924">
    <property type="entry name" value="A_A_dipeptidase"/>
    <property type="match status" value="1"/>
</dbReference>
<dbReference type="InterPro" id="IPR000755">
    <property type="entry name" value="A_A_dipeptidase"/>
</dbReference>
<dbReference type="Pfam" id="PF01427">
    <property type="entry name" value="Peptidase_M15"/>
    <property type="match status" value="2"/>
</dbReference>
<reference evidence="12" key="1">
    <citation type="journal article" date="2019" name="Int. J. Syst. Evol. Microbiol.">
        <title>The Global Catalogue of Microorganisms (GCM) 10K type strain sequencing project: providing services to taxonomists for standard genome sequencing and annotation.</title>
        <authorList>
            <consortium name="The Broad Institute Genomics Platform"/>
            <consortium name="The Broad Institute Genome Sequencing Center for Infectious Disease"/>
            <person name="Wu L."/>
            <person name="Ma J."/>
        </authorList>
    </citation>
    <scope>NUCLEOTIDE SEQUENCE [LARGE SCALE GENOMIC DNA]</scope>
    <source>
        <strain evidence="12">JCM 18324</strain>
    </source>
</reference>
<evidence type="ECO:0000256" key="6">
    <source>
        <dbReference type="ARBA" id="ARBA00022997"/>
    </source>
</evidence>
<evidence type="ECO:0000313" key="11">
    <source>
        <dbReference type="EMBL" id="GAA4790041.1"/>
    </source>
</evidence>
<evidence type="ECO:0000256" key="5">
    <source>
        <dbReference type="ARBA" id="ARBA00022833"/>
    </source>
</evidence>
<keyword evidence="4 9" id="KW-0378">Hydrolase</keyword>
<evidence type="ECO:0000256" key="4">
    <source>
        <dbReference type="ARBA" id="ARBA00022801"/>
    </source>
</evidence>
<gene>
    <name evidence="11" type="ORF">GCM10023329_47090</name>
</gene>
<keyword evidence="7 9" id="KW-0482">Metalloprotease</keyword>
<feature type="compositionally biased region" description="Gly residues" evidence="10">
    <location>
        <begin position="8"/>
        <end position="24"/>
    </location>
</feature>
<evidence type="ECO:0000256" key="3">
    <source>
        <dbReference type="ARBA" id="ARBA00022723"/>
    </source>
</evidence>
<feature type="binding site" evidence="9">
    <location>
        <position position="173"/>
    </location>
    <ligand>
        <name>Zn(2+)</name>
        <dbReference type="ChEBI" id="CHEBI:29105"/>
        <note>catalytic</note>
    </ligand>
</feature>
<evidence type="ECO:0000256" key="7">
    <source>
        <dbReference type="ARBA" id="ARBA00023049"/>
    </source>
</evidence>
<feature type="region of interest" description="Disordered" evidence="10">
    <location>
        <begin position="1"/>
        <end position="24"/>
    </location>
</feature>
<dbReference type="CDD" id="cd14817">
    <property type="entry name" value="D-Ala-D-Ala_dipeptidase_VanX"/>
    <property type="match status" value="1"/>
</dbReference>
<proteinExistence type="inferred from homology"/>
<accession>A0ABP9B6X4</accession>
<dbReference type="PROSITE" id="PS51318">
    <property type="entry name" value="TAT"/>
    <property type="match status" value="1"/>
</dbReference>
<dbReference type="Proteomes" id="UP001501147">
    <property type="component" value="Unassembled WGS sequence"/>
</dbReference>